<evidence type="ECO:0000256" key="11">
    <source>
        <dbReference type="RuleBase" id="RU367069"/>
    </source>
</evidence>
<feature type="domain" description="Amine oxidase" evidence="12">
    <location>
        <begin position="10"/>
        <end position="482"/>
    </location>
</feature>
<evidence type="ECO:0000313" key="13">
    <source>
        <dbReference type="EMBL" id="WBW74052.1"/>
    </source>
</evidence>
<keyword evidence="7 11" id="KW-0560">Oxidoreductase</keyword>
<keyword evidence="8 11" id="KW-0350">Heme biosynthesis</keyword>
<evidence type="ECO:0000256" key="9">
    <source>
        <dbReference type="ARBA" id="ARBA00023244"/>
    </source>
</evidence>
<dbReference type="Proteomes" id="UP001212411">
    <property type="component" value="Chromosome 2"/>
</dbReference>
<evidence type="ECO:0000259" key="12">
    <source>
        <dbReference type="Pfam" id="PF01593"/>
    </source>
</evidence>
<dbReference type="AlphaFoldDB" id="A0AAE9WF41"/>
<dbReference type="InterPro" id="IPR002937">
    <property type="entry name" value="Amino_oxidase"/>
</dbReference>
<comment type="pathway">
    <text evidence="2 11">Porphyrin-containing compound metabolism; protoporphyrin-IX biosynthesis; protoporphyrin-IX from protoporphyrinogen-IX: step 1/1.</text>
</comment>
<protein>
    <recommendedName>
        <fullName evidence="4 11">Protoporphyrinogen oxidase</fullName>
        <ecNumber evidence="4 11">1.3.3.4</ecNumber>
    </recommendedName>
</protein>
<accession>A0AAE9WF41</accession>
<comment type="subcellular location">
    <subcellularLocation>
        <location evidence="11">Mitochondrion inner membrane</location>
    </subcellularLocation>
</comment>
<dbReference type="EMBL" id="CP115612">
    <property type="protein sequence ID" value="WBW74052.1"/>
    <property type="molecule type" value="Genomic_DNA"/>
</dbReference>
<dbReference type="NCBIfam" id="TIGR00562">
    <property type="entry name" value="proto_IX_ox"/>
    <property type="match status" value="1"/>
</dbReference>
<evidence type="ECO:0000256" key="3">
    <source>
        <dbReference type="ARBA" id="ARBA00010551"/>
    </source>
</evidence>
<dbReference type="SUPFAM" id="SSF54373">
    <property type="entry name" value="FAD-linked reductases, C-terminal domain"/>
    <property type="match status" value="1"/>
</dbReference>
<sequence length="487" mass="53884">MKVAICGGGIAGLSTAFYLSRLIPTCQIDLYERDSRLGGWLQSVKIPTSTSPTGNVLFEQGPRTLRPSGLAGLATVDLLKQLKMEKGIKPILKDSPSAKNKYIYYPNRLNAVPSSGFQALKSVMQPALRAVPFALLRDLFQKKKIDNEDESIGSFMERRFGKMFTHRLMSSLINGIYAGDLHSLSLQSTMFGFLADVERKYRSVILGMVLASIRGELLTENQKLLRTSLLKNEDTKELFKSLQSSSMISLENGIESIVSHLNAFFDASSNVKVRFNQPVTRLALSASNEKVEVNNCQYDYSVFAMPSNQLSELLPSPAMSTPTSSVYVVNLFYQDASVLNYKGFGYLAPLRLPNNPNHILGVVFDSEQNNPEQGTKLTVMMGGSNYAYDPKSIPTTPEKAISYAKEAVKQSLSIHASPDVANATLQRNCIPQYMVGHQHQLDKVQSWIDDNLRGRLYLTGSWYNGVSIGDCILNGYKTAQEIALKGQ</sequence>
<evidence type="ECO:0000313" key="14">
    <source>
        <dbReference type="Proteomes" id="UP001212411"/>
    </source>
</evidence>
<proteinExistence type="inferred from homology"/>
<dbReference type="GO" id="GO:0005743">
    <property type="term" value="C:mitochondrial inner membrane"/>
    <property type="evidence" value="ECO:0007669"/>
    <property type="project" value="UniProtKB-SubCell"/>
</dbReference>
<dbReference type="InterPro" id="IPR004572">
    <property type="entry name" value="Protoporphyrinogen_oxidase"/>
</dbReference>
<evidence type="ECO:0000256" key="2">
    <source>
        <dbReference type="ARBA" id="ARBA00005073"/>
    </source>
</evidence>
<keyword evidence="9 11" id="KW-0627">Porphyrin biosynthesis</keyword>
<evidence type="ECO:0000256" key="7">
    <source>
        <dbReference type="ARBA" id="ARBA00023002"/>
    </source>
</evidence>
<evidence type="ECO:0000256" key="8">
    <source>
        <dbReference type="ARBA" id="ARBA00023133"/>
    </source>
</evidence>
<comment type="cofactor">
    <cofactor evidence="11">
        <name>FAD</name>
        <dbReference type="ChEBI" id="CHEBI:57692"/>
    </cofactor>
    <text evidence="11">Binds 1 FAD per subunit.</text>
</comment>
<organism evidence="13 14">
    <name type="scientific">Schizosaccharomyces osmophilus</name>
    <dbReference type="NCBI Taxonomy" id="2545709"/>
    <lineage>
        <taxon>Eukaryota</taxon>
        <taxon>Fungi</taxon>
        <taxon>Dikarya</taxon>
        <taxon>Ascomycota</taxon>
        <taxon>Taphrinomycotina</taxon>
        <taxon>Schizosaccharomycetes</taxon>
        <taxon>Schizosaccharomycetales</taxon>
        <taxon>Schizosaccharomycetaceae</taxon>
        <taxon>Schizosaccharomyces</taxon>
    </lineage>
</organism>
<keyword evidence="5 11" id="KW-0285">Flavoprotein</keyword>
<dbReference type="Pfam" id="PF01593">
    <property type="entry name" value="Amino_oxidase"/>
    <property type="match status" value="1"/>
</dbReference>
<evidence type="ECO:0000256" key="5">
    <source>
        <dbReference type="ARBA" id="ARBA00022630"/>
    </source>
</evidence>
<dbReference type="KEGG" id="som:SOMG_03409"/>
<comment type="catalytic activity">
    <reaction evidence="10 11">
        <text>protoporphyrinogen IX + 3 O2 = protoporphyrin IX + 3 H2O2</text>
        <dbReference type="Rhea" id="RHEA:25576"/>
        <dbReference type="ChEBI" id="CHEBI:15379"/>
        <dbReference type="ChEBI" id="CHEBI:16240"/>
        <dbReference type="ChEBI" id="CHEBI:57306"/>
        <dbReference type="ChEBI" id="CHEBI:57307"/>
        <dbReference type="EC" id="1.3.3.4"/>
    </reaction>
</comment>
<reference evidence="13 14" key="1">
    <citation type="journal article" date="2023" name="G3 (Bethesda)">
        <title>A high-quality reference genome for the fission yeast Schizosaccharomyces osmophilus.</title>
        <authorList>
            <person name="Jia G.S."/>
            <person name="Zhang W.C."/>
            <person name="Liang Y."/>
            <person name="Liu X.H."/>
            <person name="Rhind N."/>
            <person name="Pidoux A."/>
            <person name="Brysch-Herzberg M."/>
            <person name="Du L.L."/>
        </authorList>
    </citation>
    <scope>NUCLEOTIDE SEQUENCE [LARGE SCALE GENOMIC DNA]</scope>
    <source>
        <strain evidence="13 14">CBS 15793</strain>
    </source>
</reference>
<dbReference type="Gene3D" id="3.50.50.60">
    <property type="entry name" value="FAD/NAD(P)-binding domain"/>
    <property type="match status" value="1"/>
</dbReference>
<dbReference type="GO" id="GO:0004729">
    <property type="term" value="F:oxygen-dependent protoporphyrinogen oxidase activity"/>
    <property type="evidence" value="ECO:0007669"/>
    <property type="project" value="UniProtKB-UniRule"/>
</dbReference>
<evidence type="ECO:0000256" key="10">
    <source>
        <dbReference type="ARBA" id="ARBA00047554"/>
    </source>
</evidence>
<dbReference type="PANTHER" id="PTHR42923:SF3">
    <property type="entry name" value="PROTOPORPHYRINOGEN OXIDASE"/>
    <property type="match status" value="1"/>
</dbReference>
<gene>
    <name evidence="13" type="primary">hem14</name>
    <name evidence="13" type="ORF">SOMG_03409</name>
</gene>
<comment type="function">
    <text evidence="1 11">Catalyzes the 6-electron oxidation of protoporphyrinogen-IX to form protoporphyrin-IX.</text>
</comment>
<dbReference type="GeneID" id="80876888"/>
<evidence type="ECO:0000256" key="6">
    <source>
        <dbReference type="ARBA" id="ARBA00022827"/>
    </source>
</evidence>
<dbReference type="SUPFAM" id="SSF51905">
    <property type="entry name" value="FAD/NAD(P)-binding domain"/>
    <property type="match status" value="1"/>
</dbReference>
<dbReference type="EC" id="1.3.3.4" evidence="4 11"/>
<dbReference type="GO" id="GO:0006782">
    <property type="term" value="P:protoporphyrinogen IX biosynthetic process"/>
    <property type="evidence" value="ECO:0007669"/>
    <property type="project" value="UniProtKB-UniRule"/>
</dbReference>
<evidence type="ECO:0000256" key="1">
    <source>
        <dbReference type="ARBA" id="ARBA00002600"/>
    </source>
</evidence>
<comment type="similarity">
    <text evidence="3 11">Belongs to the protoporphyrinogen/coproporphyrinogen oxidase family. Protoporphyrinogen oxidase subfamily.</text>
</comment>
<dbReference type="RefSeq" id="XP_056038295.1">
    <property type="nucleotide sequence ID" value="XM_056182199.1"/>
</dbReference>
<dbReference type="InterPro" id="IPR050464">
    <property type="entry name" value="Zeta_carotene_desat/Oxidored"/>
</dbReference>
<dbReference type="InterPro" id="IPR036188">
    <property type="entry name" value="FAD/NAD-bd_sf"/>
</dbReference>
<dbReference type="PANTHER" id="PTHR42923">
    <property type="entry name" value="PROTOPORPHYRINOGEN OXIDASE"/>
    <property type="match status" value="1"/>
</dbReference>
<keyword evidence="14" id="KW-1185">Reference proteome</keyword>
<keyword evidence="6 11" id="KW-0274">FAD</keyword>
<name>A0AAE9WF41_9SCHI</name>
<evidence type="ECO:0000256" key="4">
    <source>
        <dbReference type="ARBA" id="ARBA00012867"/>
    </source>
</evidence>